<reference evidence="10 11" key="1">
    <citation type="submission" date="2016-03" db="EMBL/GenBank/DDBJ databases">
        <title>Whole genome sequencing of Grifola frondosa 9006-11.</title>
        <authorList>
            <person name="Min B."/>
            <person name="Park H."/>
            <person name="Kim J.-G."/>
            <person name="Cho H."/>
            <person name="Oh Y.-L."/>
            <person name="Kong W.-S."/>
            <person name="Choi I.-G."/>
        </authorList>
    </citation>
    <scope>NUCLEOTIDE SEQUENCE [LARGE SCALE GENOMIC DNA]</scope>
    <source>
        <strain evidence="10 11">9006-11</strain>
    </source>
</reference>
<evidence type="ECO:0000256" key="8">
    <source>
        <dbReference type="RuleBase" id="RU364140"/>
    </source>
</evidence>
<dbReference type="GO" id="GO:0003712">
    <property type="term" value="F:transcription coregulator activity"/>
    <property type="evidence" value="ECO:0007669"/>
    <property type="project" value="InterPro"/>
</dbReference>
<evidence type="ECO:0000256" key="7">
    <source>
        <dbReference type="ARBA" id="ARBA00032014"/>
    </source>
</evidence>
<evidence type="ECO:0000256" key="9">
    <source>
        <dbReference type="SAM" id="MobiDB-lite"/>
    </source>
</evidence>
<evidence type="ECO:0000256" key="2">
    <source>
        <dbReference type="ARBA" id="ARBA00005635"/>
    </source>
</evidence>
<evidence type="ECO:0000256" key="1">
    <source>
        <dbReference type="ARBA" id="ARBA00004123"/>
    </source>
</evidence>
<dbReference type="STRING" id="5627.A0A1C7M0B5"/>
<dbReference type="EMBL" id="LUGG01000014">
    <property type="protein sequence ID" value="OBZ70158.1"/>
    <property type="molecule type" value="Genomic_DNA"/>
</dbReference>
<evidence type="ECO:0000256" key="6">
    <source>
        <dbReference type="ARBA" id="ARBA00023242"/>
    </source>
</evidence>
<evidence type="ECO:0000313" key="11">
    <source>
        <dbReference type="Proteomes" id="UP000092993"/>
    </source>
</evidence>
<evidence type="ECO:0000256" key="3">
    <source>
        <dbReference type="ARBA" id="ARBA00019610"/>
    </source>
</evidence>
<dbReference type="GO" id="GO:0006357">
    <property type="term" value="P:regulation of transcription by RNA polymerase II"/>
    <property type="evidence" value="ECO:0007669"/>
    <property type="project" value="InterPro"/>
</dbReference>
<feature type="region of interest" description="Disordered" evidence="9">
    <location>
        <begin position="68"/>
        <end position="97"/>
    </location>
</feature>
<comment type="subunit">
    <text evidence="8">Component of the Mediator complex.</text>
</comment>
<dbReference type="Proteomes" id="UP000092993">
    <property type="component" value="Unassembled WGS sequence"/>
</dbReference>
<comment type="function">
    <text evidence="8">Component of the Mediator complex, a coactivator involved in the regulated transcription of nearly all RNA polymerase II-dependent genes. Mediator functions as a bridge to convey information from gene-specific regulatory proteins to the basal RNA polymerase II transcription machinery. Mediator is recruited to promoters by direct interactions with regulatory proteins and serves as a scaffold for the assembly of a functional preinitiation complex with RNA polymerase II and the general transcription factors.</text>
</comment>
<keyword evidence="11" id="KW-1185">Reference proteome</keyword>
<dbReference type="PANTHER" id="PTHR13114">
    <property type="entry name" value="MEDIATOR OF RNA POLYMERASE II TRANSCRIPTION SUBUNIT 17"/>
    <property type="match status" value="1"/>
</dbReference>
<dbReference type="PANTHER" id="PTHR13114:SF7">
    <property type="entry name" value="MEDIATOR OF RNA POLYMERASE II TRANSCRIPTION SUBUNIT 17"/>
    <property type="match status" value="1"/>
</dbReference>
<evidence type="ECO:0000256" key="5">
    <source>
        <dbReference type="ARBA" id="ARBA00023163"/>
    </source>
</evidence>
<dbReference type="Pfam" id="PF10156">
    <property type="entry name" value="Med17"/>
    <property type="match status" value="1"/>
</dbReference>
<dbReference type="OMA" id="GEMTHAR"/>
<keyword evidence="4 8" id="KW-0805">Transcription regulation</keyword>
<dbReference type="InterPro" id="IPR019313">
    <property type="entry name" value="Mediator_Med17"/>
</dbReference>
<sequence length="630" mass="70089">MEPPWKKLKLSLERPYKDDDGEPLPVLLDITPDGQHIYEPRDDPSLNVSEKLRRIFVERGLNFFEKQKEKHAKEDLPENTDDSSQERTSSQEPATHMMSPEELLKMRMDIMPQLHIALGEMCQARDLLSLLLSSTLSAQPSHDSASTSSILSATIVSKPPPIPSVRTFDSQLVVGGKDRALRSAAELFKVAAEGMESGRLKGEQYWIDALKIRKGNWGLIPAPLPLGSATGKGADKTSKDFLVSFGLEESPPLFRRRAIGRMFTFDAEGSLEFPLRQQTRLQVSIICTDADGTRKASQSRLLKLDDGSLEGSLRAAQAEVVEQEIFSGLIREAGNLPTASAQVSERLIIIEAAQATELRFELIDEDVATFPNALNAHDAHCDLVYWILHILLLRSHVVLKSQRLANIGIPRVQGLTLQPPPLLQPIIDVLQYRVFCERVYAELDRMAKALRQAGVPTKFQFEPVGESGEELVRLLQQDRSSPIGGETLLRIDHRHTLRFTFISPSSLTAHLPQATLIIASIPQLTQLLIDEVGGRILSRICELGSDLCDSVDGTWLCSKFPSIVDGSIHNMLCSTMDHGDGTANFLEVYQPEQGSSLMDWVRTMIQKMLNISPVAYIGIRAEVVYKFDMT</sequence>
<name>A0A1C7M0B5_GRIFR</name>
<dbReference type="GO" id="GO:0016592">
    <property type="term" value="C:mediator complex"/>
    <property type="evidence" value="ECO:0007669"/>
    <property type="project" value="InterPro"/>
</dbReference>
<keyword evidence="5 8" id="KW-0804">Transcription</keyword>
<protein>
    <recommendedName>
        <fullName evidence="3 8">Mediator of RNA polymerase II transcription subunit 17</fullName>
    </recommendedName>
    <alternativeName>
        <fullName evidence="7 8">Mediator complex subunit 17</fullName>
    </alternativeName>
</protein>
<comment type="subcellular location">
    <subcellularLocation>
        <location evidence="1 8">Nucleus</location>
    </subcellularLocation>
</comment>
<keyword evidence="6 8" id="KW-0539">Nucleus</keyword>
<keyword evidence="8" id="KW-0010">Activator</keyword>
<evidence type="ECO:0000313" key="10">
    <source>
        <dbReference type="EMBL" id="OBZ70158.1"/>
    </source>
</evidence>
<accession>A0A1C7M0B5</accession>
<evidence type="ECO:0000256" key="4">
    <source>
        <dbReference type="ARBA" id="ARBA00023015"/>
    </source>
</evidence>
<dbReference type="AlphaFoldDB" id="A0A1C7M0B5"/>
<comment type="caution">
    <text evidence="10">The sequence shown here is derived from an EMBL/GenBank/DDBJ whole genome shotgun (WGS) entry which is preliminary data.</text>
</comment>
<dbReference type="GO" id="GO:0070847">
    <property type="term" value="C:core mediator complex"/>
    <property type="evidence" value="ECO:0007669"/>
    <property type="project" value="TreeGrafter"/>
</dbReference>
<dbReference type="OrthoDB" id="10251234at2759"/>
<organism evidence="10 11">
    <name type="scientific">Grifola frondosa</name>
    <name type="common">Maitake</name>
    <name type="synonym">Polyporus frondosus</name>
    <dbReference type="NCBI Taxonomy" id="5627"/>
    <lineage>
        <taxon>Eukaryota</taxon>
        <taxon>Fungi</taxon>
        <taxon>Dikarya</taxon>
        <taxon>Basidiomycota</taxon>
        <taxon>Agaricomycotina</taxon>
        <taxon>Agaricomycetes</taxon>
        <taxon>Polyporales</taxon>
        <taxon>Grifolaceae</taxon>
        <taxon>Grifola</taxon>
    </lineage>
</organism>
<proteinExistence type="inferred from homology"/>
<gene>
    <name evidence="10" type="primary">srb4</name>
    <name evidence="8" type="synonym">MED17</name>
    <name evidence="10" type="ORF">A0H81_10015</name>
</gene>
<comment type="similarity">
    <text evidence="2 8">Belongs to the Mediator complex subunit 17 family.</text>
</comment>